<evidence type="ECO:0000256" key="1">
    <source>
        <dbReference type="SAM" id="MobiDB-lite"/>
    </source>
</evidence>
<reference evidence="2 3" key="1">
    <citation type="journal article" date="2019" name="ISME J.">
        <title>Deianiraea, an extracellular bacterium associated with the ciliate Paramecium, suggests an alternative scenario for the evolution of Rickettsiales.</title>
        <authorList>
            <person name="Castelli M."/>
            <person name="Sabaneyeva E."/>
            <person name="Lanzoni O."/>
            <person name="Lebedeva N."/>
            <person name="Floriano A.M."/>
            <person name="Gaiarsa S."/>
            <person name="Benken K."/>
            <person name="Modeo L."/>
            <person name="Bandi C."/>
            <person name="Potekhin A."/>
            <person name="Sassera D."/>
            <person name="Petroni G."/>
        </authorList>
    </citation>
    <scope>NUCLEOTIDE SEQUENCE [LARGE SCALE GENOMIC DNA]</scope>
    <source>
        <strain evidence="2">CyL4-1</strain>
    </source>
</reference>
<gene>
    <name evidence="2" type="ORF">Deia_00800</name>
</gene>
<dbReference type="EMBL" id="CP029077">
    <property type="protein sequence ID" value="QED23588.1"/>
    <property type="molecule type" value="Genomic_DNA"/>
</dbReference>
<proteinExistence type="predicted"/>
<accession>A0A5B8XE49</accession>
<dbReference type="AlphaFoldDB" id="A0A5B8XE49"/>
<feature type="region of interest" description="Disordered" evidence="1">
    <location>
        <begin position="1"/>
        <end position="35"/>
    </location>
</feature>
<organism evidence="2 3">
    <name type="scientific">Candidatus Deianiraea vastatrix</name>
    <dbReference type="NCBI Taxonomy" id="2163644"/>
    <lineage>
        <taxon>Bacteria</taxon>
        <taxon>Pseudomonadati</taxon>
        <taxon>Pseudomonadota</taxon>
        <taxon>Alphaproteobacteria</taxon>
        <taxon>Rickettsiales</taxon>
        <taxon>Candidatus Deianiraeaceae</taxon>
        <taxon>Candidatus Deianiraea</taxon>
    </lineage>
</organism>
<dbReference type="RefSeq" id="WP_146820853.1">
    <property type="nucleotide sequence ID" value="NZ_CP029077.1"/>
</dbReference>
<protein>
    <submittedName>
        <fullName evidence="2">Uncharacterized protein</fullName>
    </submittedName>
</protein>
<dbReference type="Proteomes" id="UP000321934">
    <property type="component" value="Chromosome"/>
</dbReference>
<evidence type="ECO:0000313" key="3">
    <source>
        <dbReference type="Proteomes" id="UP000321934"/>
    </source>
</evidence>
<feature type="compositionally biased region" description="Polar residues" evidence="1">
    <location>
        <begin position="1"/>
        <end position="12"/>
    </location>
</feature>
<sequence length="294" mass="33720">MPKQKGYNNAQRQRAIKRAEHQKQKEEQEKRIQEEAKLKEEEKYADYMNSILMEILILNSRQISNMNTFKSISTTKDEQDSERKKTLKDGMTDLQCNIMQLVINFTERALQISNNATLDDNSVKLKNKIEEEFSNLILGKSDLNGGRTMDMRNAMSIIRQCHGYVKEYLESNSVIYTVLLVHINRCFCELCISFSLKASCLDNNQNANIESVINQNPVLNNKLQSLNEISKKCTDLANELNANMCNAANIFIAASMLLTISEATVRDMASILVKQENIKIRINLLMQRNLGHLF</sequence>
<feature type="compositionally biased region" description="Basic and acidic residues" evidence="1">
    <location>
        <begin position="17"/>
        <end position="35"/>
    </location>
</feature>
<keyword evidence="3" id="KW-1185">Reference proteome</keyword>
<evidence type="ECO:0000313" key="2">
    <source>
        <dbReference type="EMBL" id="QED23588.1"/>
    </source>
</evidence>
<name>A0A5B8XE49_9RICK</name>